<evidence type="ECO:0000313" key="2">
    <source>
        <dbReference type="EMBL" id="CDO75447.1"/>
    </source>
</evidence>
<evidence type="ECO:0000256" key="1">
    <source>
        <dbReference type="SAM" id="MobiDB-lite"/>
    </source>
</evidence>
<evidence type="ECO:0000313" key="3">
    <source>
        <dbReference type="Proteomes" id="UP000029665"/>
    </source>
</evidence>
<name>A0A060SLQ1_PYCCI</name>
<keyword evidence="3" id="KW-1185">Reference proteome</keyword>
<dbReference type="Proteomes" id="UP000029665">
    <property type="component" value="Unassembled WGS sequence"/>
</dbReference>
<protein>
    <submittedName>
        <fullName evidence="2">Uncharacterized protein</fullName>
    </submittedName>
</protein>
<proteinExistence type="predicted"/>
<dbReference type="HOGENOM" id="CLU_002498_0_1_1"/>
<feature type="region of interest" description="Disordered" evidence="1">
    <location>
        <begin position="177"/>
        <end position="198"/>
    </location>
</feature>
<feature type="compositionally biased region" description="Basic and acidic residues" evidence="1">
    <location>
        <begin position="742"/>
        <end position="755"/>
    </location>
</feature>
<dbReference type="EMBL" id="CCBP010000273">
    <property type="protein sequence ID" value="CDO75447.1"/>
    <property type="molecule type" value="Genomic_DNA"/>
</dbReference>
<organism evidence="2 3">
    <name type="scientific">Pycnoporus cinnabarinus</name>
    <name type="common">Cinnabar-red polypore</name>
    <name type="synonym">Trametes cinnabarina</name>
    <dbReference type="NCBI Taxonomy" id="5643"/>
    <lineage>
        <taxon>Eukaryota</taxon>
        <taxon>Fungi</taxon>
        <taxon>Dikarya</taxon>
        <taxon>Basidiomycota</taxon>
        <taxon>Agaricomycotina</taxon>
        <taxon>Agaricomycetes</taxon>
        <taxon>Polyporales</taxon>
        <taxon>Polyporaceae</taxon>
        <taxon>Trametes</taxon>
    </lineage>
</organism>
<comment type="caution">
    <text evidence="2">The sequence shown here is derived from an EMBL/GenBank/DDBJ whole genome shotgun (WGS) entry which is preliminary data.</text>
</comment>
<dbReference type="OMA" id="GMEDQEN"/>
<reference evidence="2" key="1">
    <citation type="submission" date="2014-01" db="EMBL/GenBank/DDBJ databases">
        <title>The genome of the white-rot fungus Pycnoporus cinnabarinus: a basidiomycete model with a versatile arsenal for lignocellulosic biomass breakdown.</title>
        <authorList>
            <person name="Levasseur A."/>
            <person name="Lomascolo A."/>
            <person name="Ruiz-Duenas F.J."/>
            <person name="Uzan E."/>
            <person name="Piumi F."/>
            <person name="Kues U."/>
            <person name="Ram A.F.J."/>
            <person name="Murat C."/>
            <person name="Haon M."/>
            <person name="Benoit I."/>
            <person name="Arfi Y."/>
            <person name="Chevret D."/>
            <person name="Drula E."/>
            <person name="Kwon M.J."/>
            <person name="Gouret P."/>
            <person name="Lesage-Meessen L."/>
            <person name="Lombard V."/>
            <person name="Mariette J."/>
            <person name="Noirot C."/>
            <person name="Park J."/>
            <person name="Patyshakuliyeva A."/>
            <person name="Wieneger R.A.B."/>
            <person name="Wosten H.A.B."/>
            <person name="Martin F."/>
            <person name="Coutinho P.M."/>
            <person name="de Vries R."/>
            <person name="Martinez A.T."/>
            <person name="Klopp C."/>
            <person name="Pontarotti P."/>
            <person name="Henrissat B."/>
            <person name="Record E."/>
        </authorList>
    </citation>
    <scope>NUCLEOTIDE SEQUENCE [LARGE SCALE GENOMIC DNA]</scope>
    <source>
        <strain evidence="2">BRFM137</strain>
    </source>
</reference>
<dbReference type="Pfam" id="PF18759">
    <property type="entry name" value="Plavaka"/>
    <property type="match status" value="1"/>
</dbReference>
<dbReference type="InterPro" id="IPR041078">
    <property type="entry name" value="Plavaka"/>
</dbReference>
<dbReference type="STRING" id="5643.A0A060SLQ1"/>
<gene>
    <name evidence="2" type="ORF">BN946_scf184823.g1</name>
</gene>
<dbReference type="AlphaFoldDB" id="A0A060SLQ1"/>
<feature type="region of interest" description="Disordered" evidence="1">
    <location>
        <begin position="742"/>
        <end position="786"/>
    </location>
</feature>
<sequence length="1139" mass="130324">MDHPPDDSPISDNDLRFQNVSWLSPDCLGDTDSRSPSSPLGPFPNCSQFRLTDWWYNASLTKSQEDFNNLLDLLRSKGFSVGDLEGLQAQQAQKLLDDFASPTGVFSARDGWRQGSVEVPLPKTKATYPSEQDAPTATVPGLFFRRLIEVLTGVAMDPRFADSYHWIPHVLQWKPPARNGPEERSEHFSPSPPPPPDPVRVFTDLFNAKSMEHEFDAIRGRPRNPQDAPEVEYGLLPLMFWSDATHLTAFGSASLWPIYLYIGALSKYIRGMPTEFAAHHIAYLPSLPDTIHDLYTQEYGTAPSADVLTFCKRELMQRIWLLLLDDDFMEAYKHGILVKCADGITRRLFPRIFTYSADYPEKILLSALKPLAKCPCPRCLTPLTEAPQSGTPDGMARASEKRVDDEKLRRDIQKARDLVFKKGCSLASKRVQALLDARSLNPIQTAFSKRLSPFGVNFYDFFVPDLMHEFELGVWKGTFAHLLRLLDTQGDDVVTEFNRRMRSLPTFGRDTIRKFWDNIAPLPHVHSYCLCTYLSDSVLRLPIPFHSIVNFNNKPTTYLYWAWDVLDTQFGYLVFQLITLSPPSRVRYNSSHPLLRRPESRLRIPIILFSEDLSSQVYPRTPDLTPVRTPTSPLPFSVTPELRVMMPVFEGLLPLKDDETIADLLFELANWHALAKLRLHTDVTLDIFCAATADMFAAAELEHRHAKHYYVRTNKIEYTGQIADHQRRESILRSIRTQDGYTPRHERLRVQREAARNPSRPRTQPSGPAYDDREDDLPTSDPLNHYSISQSSRLPLSLGNWLAENNDDPATENFISQLHSHLFMRIYGDIEDLTLAHLDGIEVHNNRIYRHKVLRLNYTAYNMRREQDTINPHTHADVMTLAPDDSEHPFWYGRVIDIFHAQVRYTGPDATPAMTQWRRVEFLRIRWYENDPDYLSGFTERRLPRIRFVREDDPLSCAFSFIDPGDVIRAAYILPAFAHGTTTSLLRPSELARLPEDEDKDFNYYYVCIFADRDIYMRHLGGGVGHCGVGIDLETSRGHALRTTPAGYPADDLPNSGLYDAAMHNNNDGIDGETDEDMDDEDIGEQDMREDGWWWDGECDDEADEFFARDSRVPEGDEAELGMEDQENHVYTLEGLAPL</sequence>
<accession>A0A060SLQ1</accession>
<dbReference type="OrthoDB" id="2752927at2759"/>